<evidence type="ECO:0000256" key="1">
    <source>
        <dbReference type="ARBA" id="ARBA00034221"/>
    </source>
</evidence>
<dbReference type="EMBL" id="BOVJ01000165">
    <property type="protein sequence ID" value="GIQ66113.1"/>
    <property type="molecule type" value="Genomic_DNA"/>
</dbReference>
<organism evidence="5 6">
    <name type="scientific">Paenibacillus cisolokensis</name>
    <dbReference type="NCBI Taxonomy" id="1658519"/>
    <lineage>
        <taxon>Bacteria</taxon>
        <taxon>Bacillati</taxon>
        <taxon>Bacillota</taxon>
        <taxon>Bacilli</taxon>
        <taxon>Bacillales</taxon>
        <taxon>Paenibacillaceae</taxon>
        <taxon>Paenibacillus</taxon>
    </lineage>
</organism>
<protein>
    <recommendedName>
        <fullName evidence="4">Metallo-beta-lactamase domain-containing protein</fullName>
    </recommendedName>
</protein>
<evidence type="ECO:0000259" key="4">
    <source>
        <dbReference type="Pfam" id="PF00753"/>
    </source>
</evidence>
<dbReference type="Pfam" id="PF00753">
    <property type="entry name" value="Lactamase_B"/>
    <property type="match status" value="1"/>
</dbReference>
<proteinExistence type="predicted"/>
<dbReference type="Proteomes" id="UP000680304">
    <property type="component" value="Unassembled WGS sequence"/>
</dbReference>
<evidence type="ECO:0000313" key="6">
    <source>
        <dbReference type="Proteomes" id="UP000680304"/>
    </source>
</evidence>
<evidence type="ECO:0000256" key="2">
    <source>
        <dbReference type="ARBA" id="ARBA00034301"/>
    </source>
</evidence>
<keyword evidence="6" id="KW-1185">Reference proteome</keyword>
<name>A0ABQ4ND09_9BACL</name>
<comment type="caution">
    <text evidence="5">The sequence shown here is derived from an EMBL/GenBank/DDBJ whole genome shotgun (WGS) entry which is preliminary data.</text>
</comment>
<feature type="domain" description="Metallo-beta-lactamase" evidence="4">
    <location>
        <begin position="50"/>
        <end position="99"/>
    </location>
</feature>
<dbReference type="PANTHER" id="PTHR30619:SF1">
    <property type="entry name" value="RECOMBINATION PROTEIN 2"/>
    <property type="match status" value="1"/>
</dbReference>
<dbReference type="InterPro" id="IPR001279">
    <property type="entry name" value="Metallo-B-lactamas"/>
</dbReference>
<evidence type="ECO:0000256" key="3">
    <source>
        <dbReference type="ARBA" id="ARBA00048505"/>
    </source>
</evidence>
<dbReference type="PANTHER" id="PTHR30619">
    <property type="entry name" value="DNA INTERNALIZATION/COMPETENCE PROTEIN COMEC/REC2"/>
    <property type="match status" value="1"/>
</dbReference>
<dbReference type="InterPro" id="IPR052159">
    <property type="entry name" value="Competence_DNA_uptake"/>
</dbReference>
<dbReference type="RefSeq" id="WP_213530660.1">
    <property type="nucleotide sequence ID" value="NZ_BOVJ01000165.1"/>
</dbReference>
<sequence>MNEQWFDAHAGYCKIHAFDLNTRDRVPLGIPESNPADSFLISAYDGSGVRHVLLDAGKKGQAASVIIPYLKANGIRTIDRLILSHPHNDHFGGMIDLLRDPALTVREFLYSPISESAMAHCDLGEPNIALWNELHELMRACGQNVTRIGESHIGSTIRINDDLGFDVIAVPDESFVQEGARVNLNNLNLVLKMKYRRFTALFPGDCGAVQAESIMRSGQYGEVKTSFC</sequence>
<evidence type="ECO:0000313" key="5">
    <source>
        <dbReference type="EMBL" id="GIQ66113.1"/>
    </source>
</evidence>
<dbReference type="Gene3D" id="3.60.15.10">
    <property type="entry name" value="Ribonuclease Z/Hydroxyacylglutathione hydrolase-like"/>
    <property type="match status" value="1"/>
</dbReference>
<gene>
    <name evidence="5" type="ORF">PACILC2_46810</name>
</gene>
<accession>A0ABQ4ND09</accession>
<comment type="catalytic activity">
    <reaction evidence="1">
        <text>3',5'-cyclic CMP + H2O = CMP + H(+)</text>
        <dbReference type="Rhea" id="RHEA:72675"/>
        <dbReference type="ChEBI" id="CHEBI:15377"/>
        <dbReference type="ChEBI" id="CHEBI:15378"/>
        <dbReference type="ChEBI" id="CHEBI:58003"/>
        <dbReference type="ChEBI" id="CHEBI:60377"/>
    </reaction>
    <physiologicalReaction direction="left-to-right" evidence="1">
        <dbReference type="Rhea" id="RHEA:72676"/>
    </physiologicalReaction>
</comment>
<comment type="function">
    <text evidence="2">Counteracts the endogenous Pycsar antiviral defense system. Phosphodiesterase that enables metal-dependent hydrolysis of host cyclic nucleotide Pycsar defense signals such as cCMP and cUMP.</text>
</comment>
<dbReference type="SUPFAM" id="SSF56281">
    <property type="entry name" value="Metallo-hydrolase/oxidoreductase"/>
    <property type="match status" value="1"/>
</dbReference>
<dbReference type="InterPro" id="IPR036866">
    <property type="entry name" value="RibonucZ/Hydroxyglut_hydro"/>
</dbReference>
<reference evidence="5 6" key="1">
    <citation type="submission" date="2021-04" db="EMBL/GenBank/DDBJ databases">
        <title>Draft genome sequence of Paenibacillus cisolokensis, LC2-13A.</title>
        <authorList>
            <person name="Uke A."/>
            <person name="Chhe C."/>
            <person name="Baramee S."/>
            <person name="Kosugi A."/>
        </authorList>
    </citation>
    <scope>NUCLEOTIDE SEQUENCE [LARGE SCALE GENOMIC DNA]</scope>
    <source>
        <strain evidence="5 6">LC2-13A</strain>
    </source>
</reference>
<comment type="catalytic activity">
    <reaction evidence="3">
        <text>3',5'-cyclic UMP + H2O = UMP + H(+)</text>
        <dbReference type="Rhea" id="RHEA:70575"/>
        <dbReference type="ChEBI" id="CHEBI:15377"/>
        <dbReference type="ChEBI" id="CHEBI:15378"/>
        <dbReference type="ChEBI" id="CHEBI:57865"/>
        <dbReference type="ChEBI" id="CHEBI:184387"/>
    </reaction>
    <physiologicalReaction direction="left-to-right" evidence="3">
        <dbReference type="Rhea" id="RHEA:70576"/>
    </physiologicalReaction>
</comment>